<dbReference type="PANTHER" id="PTHR33240">
    <property type="entry name" value="OS08G0508500 PROTEIN"/>
    <property type="match status" value="1"/>
</dbReference>
<dbReference type="EMBL" id="JACGWJ010000013">
    <property type="protein sequence ID" value="KAL0379008.1"/>
    <property type="molecule type" value="Genomic_DNA"/>
</dbReference>
<dbReference type="AlphaFoldDB" id="A0AAW2RHS1"/>
<evidence type="ECO:0000256" key="1">
    <source>
        <dbReference type="SAM" id="MobiDB-lite"/>
    </source>
</evidence>
<name>A0AAW2RHS1_SESRA</name>
<evidence type="ECO:0000313" key="2">
    <source>
        <dbReference type="EMBL" id="KAL0379008.1"/>
    </source>
</evidence>
<sequence>MNVEAEEEITFSSKDLSDEGGSQDEPMVIKLDIANFSVHKVLIDNGSSADIIFWDVLKGMGLEDSSLNPVHTLLVGFGGSEVASMGTIDLPVSMREEPKRRTAIVRFLVVDTPFAYNVILGQSGLNLFRAVVSTYHQKMKFSIKNSIDEVSSDQKEARTCCNLSLRKGEPDE</sequence>
<evidence type="ECO:0008006" key="3">
    <source>
        <dbReference type="Google" id="ProtNLM"/>
    </source>
</evidence>
<dbReference type="Gene3D" id="2.40.70.10">
    <property type="entry name" value="Acid Proteases"/>
    <property type="match status" value="1"/>
</dbReference>
<accession>A0AAW2RHS1</accession>
<protein>
    <recommendedName>
        <fullName evidence="3">Peptidase A2 domain-containing protein</fullName>
    </recommendedName>
</protein>
<comment type="caution">
    <text evidence="2">The sequence shown here is derived from an EMBL/GenBank/DDBJ whole genome shotgun (WGS) entry which is preliminary data.</text>
</comment>
<reference evidence="2" key="1">
    <citation type="submission" date="2020-06" db="EMBL/GenBank/DDBJ databases">
        <authorList>
            <person name="Li T."/>
            <person name="Hu X."/>
            <person name="Zhang T."/>
            <person name="Song X."/>
            <person name="Zhang H."/>
            <person name="Dai N."/>
            <person name="Sheng W."/>
            <person name="Hou X."/>
            <person name="Wei L."/>
        </authorList>
    </citation>
    <scope>NUCLEOTIDE SEQUENCE</scope>
    <source>
        <strain evidence="2">G02</strain>
        <tissue evidence="2">Leaf</tissue>
    </source>
</reference>
<dbReference type="InterPro" id="IPR021109">
    <property type="entry name" value="Peptidase_aspartic_dom_sf"/>
</dbReference>
<gene>
    <name evidence="2" type="ORF">Sradi_3206300</name>
</gene>
<proteinExistence type="predicted"/>
<dbReference type="PANTHER" id="PTHR33240:SF15">
    <property type="entry name" value="GAG-PRO-LIKE PROTEIN"/>
    <property type="match status" value="1"/>
</dbReference>
<feature type="region of interest" description="Disordered" evidence="1">
    <location>
        <begin position="1"/>
        <end position="23"/>
    </location>
</feature>
<reference evidence="2" key="2">
    <citation type="journal article" date="2024" name="Plant">
        <title>Genomic evolution and insights into agronomic trait innovations of Sesamum species.</title>
        <authorList>
            <person name="Miao H."/>
            <person name="Wang L."/>
            <person name="Qu L."/>
            <person name="Liu H."/>
            <person name="Sun Y."/>
            <person name="Le M."/>
            <person name="Wang Q."/>
            <person name="Wei S."/>
            <person name="Zheng Y."/>
            <person name="Lin W."/>
            <person name="Duan Y."/>
            <person name="Cao H."/>
            <person name="Xiong S."/>
            <person name="Wang X."/>
            <person name="Wei L."/>
            <person name="Li C."/>
            <person name="Ma Q."/>
            <person name="Ju M."/>
            <person name="Zhao R."/>
            <person name="Li G."/>
            <person name="Mu C."/>
            <person name="Tian Q."/>
            <person name="Mei H."/>
            <person name="Zhang T."/>
            <person name="Gao T."/>
            <person name="Zhang H."/>
        </authorList>
    </citation>
    <scope>NUCLEOTIDE SEQUENCE</scope>
    <source>
        <strain evidence="2">G02</strain>
    </source>
</reference>
<organism evidence="2">
    <name type="scientific">Sesamum radiatum</name>
    <name type="common">Black benniseed</name>
    <dbReference type="NCBI Taxonomy" id="300843"/>
    <lineage>
        <taxon>Eukaryota</taxon>
        <taxon>Viridiplantae</taxon>
        <taxon>Streptophyta</taxon>
        <taxon>Embryophyta</taxon>
        <taxon>Tracheophyta</taxon>
        <taxon>Spermatophyta</taxon>
        <taxon>Magnoliopsida</taxon>
        <taxon>eudicotyledons</taxon>
        <taxon>Gunneridae</taxon>
        <taxon>Pentapetalae</taxon>
        <taxon>asterids</taxon>
        <taxon>lamiids</taxon>
        <taxon>Lamiales</taxon>
        <taxon>Pedaliaceae</taxon>
        <taxon>Sesamum</taxon>
    </lineage>
</organism>
<dbReference type="CDD" id="cd00303">
    <property type="entry name" value="retropepsin_like"/>
    <property type="match status" value="1"/>
</dbReference>